<feature type="transmembrane region" description="Helical" evidence="7">
    <location>
        <begin position="302"/>
        <end position="320"/>
    </location>
</feature>
<keyword evidence="6 7" id="KW-0472">Membrane</keyword>
<feature type="transmembrane region" description="Helical" evidence="7">
    <location>
        <begin position="79"/>
        <end position="105"/>
    </location>
</feature>
<dbReference type="InterPro" id="IPR011701">
    <property type="entry name" value="MFS"/>
</dbReference>
<evidence type="ECO:0000259" key="8">
    <source>
        <dbReference type="PROSITE" id="PS50850"/>
    </source>
</evidence>
<comment type="subcellular location">
    <subcellularLocation>
        <location evidence="1">Cell membrane</location>
        <topology evidence="1">Multi-pass membrane protein</topology>
    </subcellularLocation>
</comment>
<dbReference type="PANTHER" id="PTHR42718">
    <property type="entry name" value="MAJOR FACILITATOR SUPERFAMILY MULTIDRUG TRANSPORTER MFSC"/>
    <property type="match status" value="1"/>
</dbReference>
<dbReference type="PROSITE" id="PS50850">
    <property type="entry name" value="MFS"/>
    <property type="match status" value="1"/>
</dbReference>
<accession>Q2T7B7</accession>
<feature type="transmembrane region" description="Helical" evidence="7">
    <location>
        <begin position="199"/>
        <end position="220"/>
    </location>
</feature>
<keyword evidence="4 7" id="KW-0812">Transmembrane</keyword>
<feature type="transmembrane region" description="Helical" evidence="7">
    <location>
        <begin position="12"/>
        <end position="35"/>
    </location>
</feature>
<feature type="transmembrane region" description="Helical" evidence="7">
    <location>
        <begin position="359"/>
        <end position="382"/>
    </location>
</feature>
<proteinExistence type="predicted"/>
<dbReference type="Gene3D" id="1.20.1720.10">
    <property type="entry name" value="Multidrug resistance protein D"/>
    <property type="match status" value="1"/>
</dbReference>
<feature type="transmembrane region" description="Helical" evidence="7">
    <location>
        <begin position="166"/>
        <end position="187"/>
    </location>
</feature>
<feature type="transmembrane region" description="Helical" evidence="7">
    <location>
        <begin position="141"/>
        <end position="160"/>
    </location>
</feature>
<evidence type="ECO:0000256" key="5">
    <source>
        <dbReference type="ARBA" id="ARBA00022989"/>
    </source>
</evidence>
<organism evidence="9 10">
    <name type="scientific">Burkholderia thailandensis (strain ATCC 700388 / DSM 13276 / CCUG 48851 / CIP 106301 / E264)</name>
    <dbReference type="NCBI Taxonomy" id="271848"/>
    <lineage>
        <taxon>Bacteria</taxon>
        <taxon>Pseudomonadati</taxon>
        <taxon>Pseudomonadota</taxon>
        <taxon>Betaproteobacteria</taxon>
        <taxon>Burkholderiales</taxon>
        <taxon>Burkholderiaceae</taxon>
        <taxon>Burkholderia</taxon>
        <taxon>pseudomallei group</taxon>
    </lineage>
</organism>
<feature type="transmembrane region" description="Helical" evidence="7">
    <location>
        <begin position="402"/>
        <end position="422"/>
    </location>
</feature>
<dbReference type="Pfam" id="PF07690">
    <property type="entry name" value="MFS_1"/>
    <property type="match status" value="1"/>
</dbReference>
<dbReference type="SUPFAM" id="SSF103473">
    <property type="entry name" value="MFS general substrate transporter"/>
    <property type="match status" value="1"/>
</dbReference>
<feature type="domain" description="Major facilitator superfamily (MFS) profile" evidence="8">
    <location>
        <begin position="13"/>
        <end position="449"/>
    </location>
</feature>
<dbReference type="HOGENOM" id="CLU_000960_28_0_4"/>
<dbReference type="Gene3D" id="1.20.1250.20">
    <property type="entry name" value="MFS general substrate transporter like domains"/>
    <property type="match status" value="1"/>
</dbReference>
<feature type="transmembrane region" description="Helical" evidence="7">
    <location>
        <begin position="332"/>
        <end position="353"/>
    </location>
</feature>
<name>Q2T7B7_BURTA</name>
<dbReference type="Proteomes" id="UP000001930">
    <property type="component" value="Chromosome II"/>
</dbReference>
<feature type="transmembrane region" description="Helical" evidence="7">
    <location>
        <begin position="265"/>
        <end position="290"/>
    </location>
</feature>
<dbReference type="GO" id="GO:0005886">
    <property type="term" value="C:plasma membrane"/>
    <property type="evidence" value="ECO:0007669"/>
    <property type="project" value="UniProtKB-SubCell"/>
</dbReference>
<evidence type="ECO:0000256" key="3">
    <source>
        <dbReference type="ARBA" id="ARBA00022475"/>
    </source>
</evidence>
<feature type="transmembrane region" description="Helical" evidence="7">
    <location>
        <begin position="428"/>
        <end position="449"/>
    </location>
</feature>
<evidence type="ECO:0000256" key="6">
    <source>
        <dbReference type="ARBA" id="ARBA00023136"/>
    </source>
</evidence>
<dbReference type="GO" id="GO:0022857">
    <property type="term" value="F:transmembrane transporter activity"/>
    <property type="evidence" value="ECO:0007669"/>
    <property type="project" value="InterPro"/>
</dbReference>
<dbReference type="KEGG" id="bte:BTH_II0735"/>
<keyword evidence="5 7" id="KW-1133">Transmembrane helix</keyword>
<feature type="transmembrane region" description="Helical" evidence="7">
    <location>
        <begin position="111"/>
        <end position="129"/>
    </location>
</feature>
<dbReference type="PANTHER" id="PTHR42718:SF46">
    <property type="entry name" value="BLR6921 PROTEIN"/>
    <property type="match status" value="1"/>
</dbReference>
<dbReference type="InterPro" id="IPR020846">
    <property type="entry name" value="MFS_dom"/>
</dbReference>
<dbReference type="EMBL" id="CP000085">
    <property type="protein sequence ID" value="ABC34122.1"/>
    <property type="molecule type" value="Genomic_DNA"/>
</dbReference>
<evidence type="ECO:0000313" key="9">
    <source>
        <dbReference type="EMBL" id="ABC34122.1"/>
    </source>
</evidence>
<reference evidence="9 10" key="1">
    <citation type="journal article" date="2005" name="BMC Genomics">
        <title>Bacterial genome adaptation to niches: divergence of the potential virulence genes in three Burkholderia species of different survival strategies.</title>
        <authorList>
            <person name="Kim H.S."/>
            <person name="Schell M.A."/>
            <person name="Yu Y."/>
            <person name="Ulrich R.L."/>
            <person name="Sarria S.H."/>
            <person name="Nierman W.C."/>
            <person name="DeShazer D."/>
        </authorList>
    </citation>
    <scope>NUCLEOTIDE SEQUENCE [LARGE SCALE GENOMIC DNA]</scope>
    <source>
        <strain evidence="10">ATCC 700388 / DSM 13276 / CCUG 48851 / CIP 106301 / E264</strain>
    </source>
</reference>
<sequence>MSPPASMSARSRIAAVYLLGFSIDLANMFAINAAYPALQRELHASVTQLAWIGNIYMLGLTVVIPLGAWLAHRFGERRLLAASLLVFALGSAGAASAQSIGALLASRLVQGLGGGLLIPVGQAMTYRAYPRETRARLTSIVMMVALLVPATSPALGGVIVDHASWRAVFAGMLALAALACVLALAWLPADVSNDAPRPLDAAGLGLSAAGLIALLLGFTFASRRGAPMPAIAALAIACVAGLAYVRHARRSSAPLLDLALLSQPLLRVGVVIYLCVPGVFTGVNLIASLFLQNALGLSATQVGALMVPWSAASFAAIATTRRAFPLHGPRPLLACGIVIACIGVALLATPLAAHEAGRMLAYAAMGFGASLCTSTSQSAAFLDVPADRMGEASALWNINRQLSFCLGSAVLGSALNFLLALDGGAAPLAYRQCFALGALLTLLPLPLVARLGSRRARVSPTVSSDTQSNRS</sequence>
<evidence type="ECO:0000256" key="7">
    <source>
        <dbReference type="SAM" id="Phobius"/>
    </source>
</evidence>
<dbReference type="AlphaFoldDB" id="Q2T7B7"/>
<evidence type="ECO:0000256" key="2">
    <source>
        <dbReference type="ARBA" id="ARBA00022448"/>
    </source>
</evidence>
<evidence type="ECO:0000256" key="4">
    <source>
        <dbReference type="ARBA" id="ARBA00022692"/>
    </source>
</evidence>
<feature type="transmembrane region" description="Helical" evidence="7">
    <location>
        <begin position="226"/>
        <end position="245"/>
    </location>
</feature>
<keyword evidence="3" id="KW-1003">Cell membrane</keyword>
<dbReference type="InterPro" id="IPR036259">
    <property type="entry name" value="MFS_trans_sf"/>
</dbReference>
<protein>
    <submittedName>
        <fullName evidence="9">Drug resistance transporter, EmrB/QacA family</fullName>
    </submittedName>
</protein>
<gene>
    <name evidence="9" type="ordered locus">BTH_II0735</name>
</gene>
<keyword evidence="2" id="KW-0813">Transport</keyword>
<evidence type="ECO:0000256" key="1">
    <source>
        <dbReference type="ARBA" id="ARBA00004651"/>
    </source>
</evidence>
<feature type="transmembrane region" description="Helical" evidence="7">
    <location>
        <begin position="55"/>
        <end position="72"/>
    </location>
</feature>
<keyword evidence="10" id="KW-1185">Reference proteome</keyword>
<evidence type="ECO:0000313" key="10">
    <source>
        <dbReference type="Proteomes" id="UP000001930"/>
    </source>
</evidence>